<dbReference type="AlphaFoldDB" id="A0A975S216"/>
<accession>A0A975S216</accession>
<sequence>MYPYFRLAKEILKFRKAPRLGIFDTHVSTHICWPWDIDPWRELNNGRTLTLYDLGRVPLGLRAGLHEVVRRNGWGMAIAGNSLRYRKRVTVFQRVTIHSRCIGWDHRFIYIEQSMWRGADCTSHMLARSAFTSKQGIVPPGKVLAAMGLSPESPALPGWVQDWIDADAGRPWPPER</sequence>
<dbReference type="KEGG" id="gfu:KM031_08010"/>
<reference evidence="1" key="1">
    <citation type="submission" date="2021-06" db="EMBL/GenBank/DDBJ databases">
        <title>Direct submission.</title>
        <authorList>
            <person name="Lee C.-S."/>
            <person name="Jin L."/>
        </authorList>
    </citation>
    <scope>NUCLEOTIDE SEQUENCE</scope>
    <source>
        <strain evidence="1">Con5</strain>
    </source>
</reference>
<dbReference type="Proteomes" id="UP000679352">
    <property type="component" value="Chromosome"/>
</dbReference>
<dbReference type="PANTHER" id="PTHR12475">
    <property type="match status" value="1"/>
</dbReference>
<dbReference type="InterPro" id="IPR051490">
    <property type="entry name" value="THEM6_lcsJ_thioesterase"/>
</dbReference>
<dbReference type="InterPro" id="IPR029069">
    <property type="entry name" value="HotDog_dom_sf"/>
</dbReference>
<gene>
    <name evidence="1" type="ORF">KM031_08010</name>
</gene>
<dbReference type="SUPFAM" id="SSF54637">
    <property type="entry name" value="Thioesterase/thiol ester dehydrase-isomerase"/>
    <property type="match status" value="1"/>
</dbReference>
<dbReference type="PANTHER" id="PTHR12475:SF4">
    <property type="entry name" value="PROTEIN THEM6"/>
    <property type="match status" value="1"/>
</dbReference>
<proteinExistence type="predicted"/>
<evidence type="ECO:0000313" key="2">
    <source>
        <dbReference type="Proteomes" id="UP000679352"/>
    </source>
</evidence>
<dbReference type="RefSeq" id="WP_215506380.1">
    <property type="nucleotide sequence ID" value="NZ_CP076361.1"/>
</dbReference>
<dbReference type="EMBL" id="CP076361">
    <property type="protein sequence ID" value="QWK91789.1"/>
    <property type="molecule type" value="Genomic_DNA"/>
</dbReference>
<evidence type="ECO:0000313" key="1">
    <source>
        <dbReference type="EMBL" id="QWK91789.1"/>
    </source>
</evidence>
<keyword evidence="2" id="KW-1185">Reference proteome</keyword>
<dbReference type="Pfam" id="PF13279">
    <property type="entry name" value="4HBT_2"/>
    <property type="match status" value="1"/>
</dbReference>
<organism evidence="1 2">
    <name type="scientific">Gemmobacter fulvus</name>
    <dbReference type="NCBI Taxonomy" id="2840474"/>
    <lineage>
        <taxon>Bacteria</taxon>
        <taxon>Pseudomonadati</taxon>
        <taxon>Pseudomonadota</taxon>
        <taxon>Alphaproteobacteria</taxon>
        <taxon>Rhodobacterales</taxon>
        <taxon>Paracoccaceae</taxon>
        <taxon>Gemmobacter</taxon>
    </lineage>
</organism>
<protein>
    <submittedName>
        <fullName evidence="1">Acyl-CoA thioesterase</fullName>
    </submittedName>
</protein>
<dbReference type="CDD" id="cd00586">
    <property type="entry name" value="4HBT"/>
    <property type="match status" value="1"/>
</dbReference>
<dbReference type="Gene3D" id="3.10.129.10">
    <property type="entry name" value="Hotdog Thioesterase"/>
    <property type="match status" value="1"/>
</dbReference>
<name>A0A975S216_9RHOB</name>